<reference evidence="2 3" key="1">
    <citation type="journal article" date="2019" name="Nat. Plants">
        <title>Stout camphor tree genome fills gaps in understanding of flowering plant genome evolution.</title>
        <authorList>
            <person name="Chaw S.M."/>
            <person name="Liu Y.C."/>
            <person name="Wu Y.W."/>
            <person name="Wang H.Y."/>
            <person name="Lin C.I."/>
            <person name="Wu C.S."/>
            <person name="Ke H.M."/>
            <person name="Chang L.Y."/>
            <person name="Hsu C.Y."/>
            <person name="Yang H.T."/>
            <person name="Sudianto E."/>
            <person name="Hsu M.H."/>
            <person name="Wu K.P."/>
            <person name="Wang L.N."/>
            <person name="Leebens-Mack J.H."/>
            <person name="Tsai I.J."/>
        </authorList>
    </citation>
    <scope>NUCLEOTIDE SEQUENCE [LARGE SCALE GENOMIC DNA]</scope>
    <source>
        <strain evidence="3">cv. Chaw 1501</strain>
        <tissue evidence="2">Young leaves</tissue>
    </source>
</reference>
<feature type="domain" description="Neprosin PEP catalytic" evidence="1">
    <location>
        <begin position="343"/>
        <end position="574"/>
    </location>
</feature>
<dbReference type="Proteomes" id="UP000283530">
    <property type="component" value="Unassembled WGS sequence"/>
</dbReference>
<protein>
    <submittedName>
        <fullName evidence="2">AslB</fullName>
    </submittedName>
</protein>
<keyword evidence="3" id="KW-1185">Reference proteome</keyword>
<dbReference type="InterPro" id="IPR053168">
    <property type="entry name" value="Glutamic_endopeptidase"/>
</dbReference>
<dbReference type="PROSITE" id="PS52045">
    <property type="entry name" value="NEPROSIN_PEP_CD"/>
    <property type="match status" value="2"/>
</dbReference>
<organism evidence="2 3">
    <name type="scientific">Cinnamomum micranthum f. kanehirae</name>
    <dbReference type="NCBI Taxonomy" id="337451"/>
    <lineage>
        <taxon>Eukaryota</taxon>
        <taxon>Viridiplantae</taxon>
        <taxon>Streptophyta</taxon>
        <taxon>Embryophyta</taxon>
        <taxon>Tracheophyta</taxon>
        <taxon>Spermatophyta</taxon>
        <taxon>Magnoliopsida</taxon>
        <taxon>Magnoliidae</taxon>
        <taxon>Laurales</taxon>
        <taxon>Lauraceae</taxon>
        <taxon>Cinnamomum</taxon>
    </lineage>
</organism>
<dbReference type="Pfam" id="PF03080">
    <property type="entry name" value="Neprosin"/>
    <property type="match status" value="2"/>
</dbReference>
<dbReference type="OrthoDB" id="4958656at2759"/>
<accession>A0A443N505</accession>
<dbReference type="STRING" id="337451.A0A443N505"/>
<dbReference type="EMBL" id="QPKB01000001">
    <property type="protein sequence ID" value="RWR73595.1"/>
    <property type="molecule type" value="Genomic_DNA"/>
</dbReference>
<evidence type="ECO:0000259" key="1">
    <source>
        <dbReference type="PROSITE" id="PS52045"/>
    </source>
</evidence>
<feature type="domain" description="Neprosin PEP catalytic" evidence="1">
    <location>
        <begin position="48"/>
        <end position="284"/>
    </location>
</feature>
<dbReference type="Pfam" id="PF14365">
    <property type="entry name" value="Neprosin_AP"/>
    <property type="match status" value="2"/>
</dbReference>
<dbReference type="PANTHER" id="PTHR31589">
    <property type="entry name" value="PROTEIN, PUTATIVE (DUF239)-RELATED-RELATED"/>
    <property type="match status" value="1"/>
</dbReference>
<gene>
    <name evidence="2" type="ORF">CKAN_00188900</name>
</gene>
<dbReference type="AlphaFoldDB" id="A0A443N505"/>
<dbReference type="InterPro" id="IPR025521">
    <property type="entry name" value="Neprosin_propep"/>
</dbReference>
<name>A0A443N505_9MAGN</name>
<comment type="caution">
    <text evidence="2">The sequence shown here is derived from an EMBL/GenBank/DDBJ whole genome shotgun (WGS) entry which is preliminary data.</text>
</comment>
<dbReference type="InterPro" id="IPR004314">
    <property type="entry name" value="Neprosin"/>
</dbReference>
<evidence type="ECO:0000313" key="3">
    <source>
        <dbReference type="Proteomes" id="UP000283530"/>
    </source>
</evidence>
<evidence type="ECO:0000313" key="2">
    <source>
        <dbReference type="EMBL" id="RWR73595.1"/>
    </source>
</evidence>
<sequence length="575" mass="63713">MGERTLTNYEIKRHLKRLNKPAVTSIKSEDGDIIDCVDIYMQPALDHPLLKNHTIQMRPSKDNKEKVTSLKPLEQLWQKSGSCHEGTIPIRRTQKADLLRAGSLEGYGMKAASAGMESVNGGCYDLKCPGFVQTNNQIAFGGALTPVSTYDGEQRVLHVKIHKDLTNDHWWLDINFITIGYWPSSLLNNMAAESDMVLWGGQVYNSVPGGVHTSTLMGSDLESSTLHSASVLLEEIKGGKTHTNSQIRRHLKGLNKPALSSIKSEDGDIIDCVDIYKQPAFDHPLLKNHTIQMRPSNYNSEKISPLKPLEQLWHQSGSCREGTVPIRRTGKADLLRAGSLTYGMKADSFQKESARMRLTGINHGAAAYIGVWNIYVAPDETSVSSIFVGRQGKPDLLNSGWISESGGCFDMMCPGFVQTNNQIALGGVLTPLSVYNGPQKLIHVKIHKDLKNDHWWLDINSITIGYWPSTLLYNMVYDADLLLWGGQVLNTEPGGRHTTTQMGSGHFSSEGANKSSIIASMVFLDKFNYELPPPDLYKMEATKPGCYDISKETRYIKGLDQYFYYGGPGGPDCAK</sequence>
<dbReference type="PANTHER" id="PTHR31589:SF57">
    <property type="entry name" value="OS06G0474500 PROTEIN"/>
    <property type="match status" value="1"/>
</dbReference>
<proteinExistence type="predicted"/>